<dbReference type="PANTHER" id="PTHR23208:SF36">
    <property type="entry name" value="LYSOZYME-RELATED"/>
    <property type="match status" value="1"/>
</dbReference>
<dbReference type="PANTHER" id="PTHR23208">
    <property type="entry name" value="LYSOZYME PROTEIN"/>
    <property type="match status" value="1"/>
</dbReference>
<dbReference type="Proteomes" id="UP000053660">
    <property type="component" value="Unassembled WGS sequence"/>
</dbReference>
<protein>
    <recommendedName>
        <fullName evidence="4">Glycosyl hydrolase family 25</fullName>
    </recommendedName>
</protein>
<dbReference type="InterPro" id="IPR051595">
    <property type="entry name" value="GH25_Enzymes"/>
</dbReference>
<proteinExistence type="predicted"/>
<evidence type="ECO:0000256" key="1">
    <source>
        <dbReference type="SAM" id="SignalP"/>
    </source>
</evidence>
<evidence type="ECO:0008006" key="4">
    <source>
        <dbReference type="Google" id="ProtNLM"/>
    </source>
</evidence>
<name>A0A0B1T2A4_OESDE</name>
<feature type="signal peptide" evidence="1">
    <location>
        <begin position="1"/>
        <end position="18"/>
    </location>
</feature>
<sequence length="264" mass="29380">MYMLVIYSVLCLAAVVLSDPAVVPSPGYGYAVDVDTAVPAESFVCMKEAGYSAAFIRGYDYSGEGSLDANAAANIKNAQKAGLHTEVFMPPHRGKGKFASQQIEELYEGLKSNGITLKRVWIQVHEENKWTSNFRANFAFLKELANAAKEKYGLSIGYFTSKYEWSIFMKKSAPVDTTLWYSNINDMGESGETPANFDDFEAFSVFTQPVIKQFGRKETRCLFNESSQILTSKKGNSILCLHPIVENLIFTINVSINVYSRTNT</sequence>
<feature type="chain" id="PRO_5002065439" description="Glycosyl hydrolase family 25" evidence="1">
    <location>
        <begin position="19"/>
        <end position="264"/>
    </location>
</feature>
<organism evidence="2 3">
    <name type="scientific">Oesophagostomum dentatum</name>
    <name type="common">Nodular worm</name>
    <dbReference type="NCBI Taxonomy" id="61180"/>
    <lineage>
        <taxon>Eukaryota</taxon>
        <taxon>Metazoa</taxon>
        <taxon>Ecdysozoa</taxon>
        <taxon>Nematoda</taxon>
        <taxon>Chromadorea</taxon>
        <taxon>Rhabditida</taxon>
        <taxon>Rhabditina</taxon>
        <taxon>Rhabditomorpha</taxon>
        <taxon>Strongyloidea</taxon>
        <taxon>Strongylidae</taxon>
        <taxon>Oesophagostomum</taxon>
    </lineage>
</organism>
<dbReference type="Gene3D" id="3.20.20.80">
    <property type="entry name" value="Glycosidases"/>
    <property type="match status" value="1"/>
</dbReference>
<keyword evidence="3" id="KW-1185">Reference proteome</keyword>
<dbReference type="GO" id="GO:0045087">
    <property type="term" value="P:innate immune response"/>
    <property type="evidence" value="ECO:0007669"/>
    <property type="project" value="TreeGrafter"/>
</dbReference>
<gene>
    <name evidence="2" type="ORF">OESDEN_08754</name>
</gene>
<accession>A0A0B1T2A4</accession>
<reference evidence="2 3" key="1">
    <citation type="submission" date="2014-03" db="EMBL/GenBank/DDBJ databases">
        <title>Draft genome of the hookworm Oesophagostomum dentatum.</title>
        <authorList>
            <person name="Mitreva M."/>
        </authorList>
    </citation>
    <scope>NUCLEOTIDE SEQUENCE [LARGE SCALE GENOMIC DNA]</scope>
    <source>
        <strain evidence="2 3">OD-Hann</strain>
    </source>
</reference>
<dbReference type="EMBL" id="KN552106">
    <property type="protein sequence ID" value="KHJ91384.1"/>
    <property type="molecule type" value="Genomic_DNA"/>
</dbReference>
<dbReference type="AlphaFoldDB" id="A0A0B1T2A4"/>
<dbReference type="GO" id="GO:0007165">
    <property type="term" value="P:signal transduction"/>
    <property type="evidence" value="ECO:0007669"/>
    <property type="project" value="TreeGrafter"/>
</dbReference>
<dbReference type="OrthoDB" id="25039at2759"/>
<keyword evidence="1" id="KW-0732">Signal</keyword>
<dbReference type="SUPFAM" id="SSF51445">
    <property type="entry name" value="(Trans)glycosidases"/>
    <property type="match status" value="1"/>
</dbReference>
<evidence type="ECO:0000313" key="3">
    <source>
        <dbReference type="Proteomes" id="UP000053660"/>
    </source>
</evidence>
<evidence type="ECO:0000313" key="2">
    <source>
        <dbReference type="EMBL" id="KHJ91384.1"/>
    </source>
</evidence>
<dbReference type="InterPro" id="IPR017853">
    <property type="entry name" value="GH"/>
</dbReference>